<feature type="transmembrane region" description="Helical" evidence="7">
    <location>
        <begin position="134"/>
        <end position="157"/>
    </location>
</feature>
<evidence type="ECO:0000256" key="7">
    <source>
        <dbReference type="SAM" id="Phobius"/>
    </source>
</evidence>
<feature type="transmembrane region" description="Helical" evidence="7">
    <location>
        <begin position="40"/>
        <end position="58"/>
    </location>
</feature>
<protein>
    <submittedName>
        <fullName evidence="8">Cobalamin (Vitamin B12) biosynthesis CbiM protein</fullName>
    </submittedName>
</protein>
<keyword evidence="6 7" id="KW-0472">Membrane</keyword>
<evidence type="ECO:0000313" key="9">
    <source>
        <dbReference type="Proteomes" id="UP000000272"/>
    </source>
</evidence>
<feature type="transmembrane region" description="Helical" evidence="7">
    <location>
        <begin position="78"/>
        <end position="98"/>
    </location>
</feature>
<dbReference type="EMBL" id="CP002131">
    <property type="protein sequence ID" value="ADL07356.1"/>
    <property type="molecule type" value="Genomic_DNA"/>
</dbReference>
<sequence>MHIPDGFLDAKTWMSAAALSSVAVGYSIKKTRDSLGDRQAPALGVMAAFIFAAQMVNFPVGGGTSGHLLGAALATALLGPWGACLVLATVVIIQALFFADGGITVLGANILNMAVIAPLVSHLIYKFLGAGRPLAIFLGSWCSIFLSAIAVALQLALSGTIPLSVVLPAMAGWHALIGIGEGLITCAVYAFITRNGLLEPAVRYYGAEAKR</sequence>
<dbReference type="RefSeq" id="WP_013275405.1">
    <property type="nucleotide sequence ID" value="NC_014377.1"/>
</dbReference>
<dbReference type="PANTHER" id="PTHR34229:SF1">
    <property type="entry name" value="METAL TRANSPORT PROTEIN HI_1621-RELATED"/>
    <property type="match status" value="1"/>
</dbReference>
<dbReference type="KEGG" id="toc:Toce_0583"/>
<name>D9S1S9_THEOJ</name>
<dbReference type="PANTHER" id="PTHR34229">
    <property type="entry name" value="METAL TRANSPORT PROTEIN HI_1621-RELATED"/>
    <property type="match status" value="1"/>
</dbReference>
<keyword evidence="5 7" id="KW-1133">Transmembrane helix</keyword>
<feature type="transmembrane region" description="Helical" evidence="7">
    <location>
        <begin position="110"/>
        <end position="128"/>
    </location>
</feature>
<dbReference type="OrthoDB" id="5395048at2"/>
<dbReference type="eggNOG" id="COG0310">
    <property type="taxonomic scope" value="Bacteria"/>
</dbReference>
<feature type="transmembrane region" description="Helical" evidence="7">
    <location>
        <begin position="169"/>
        <end position="192"/>
    </location>
</feature>
<dbReference type="Gene3D" id="1.10.1760.20">
    <property type="match status" value="1"/>
</dbReference>
<evidence type="ECO:0000256" key="5">
    <source>
        <dbReference type="ARBA" id="ARBA00022989"/>
    </source>
</evidence>
<dbReference type="AlphaFoldDB" id="D9S1S9"/>
<dbReference type="GO" id="GO:0000041">
    <property type="term" value="P:transition metal ion transport"/>
    <property type="evidence" value="ECO:0007669"/>
    <property type="project" value="InterPro"/>
</dbReference>
<reference evidence="8 9" key="1">
    <citation type="journal article" date="2010" name="Stand. Genomic Sci.">
        <title>Complete genome sequence of Thermosediminibacter oceani type strain (JW/IW-1228P).</title>
        <authorList>
            <person name="Pitluck S."/>
            <person name="Yasawong M."/>
            <person name="Munk C."/>
            <person name="Nolan M."/>
            <person name="Lapidus A."/>
            <person name="Lucas S."/>
            <person name="Glavina Del Rio T."/>
            <person name="Tice H."/>
            <person name="Cheng J.F."/>
            <person name="Bruce D."/>
            <person name="Detter C."/>
            <person name="Tapia R."/>
            <person name="Han C."/>
            <person name="Goodwin L."/>
            <person name="Liolios K."/>
            <person name="Ivanova N."/>
            <person name="Mavromatis K."/>
            <person name="Mikhailova N."/>
            <person name="Pati A."/>
            <person name="Chen A."/>
            <person name="Palaniappan K."/>
            <person name="Land M."/>
            <person name="Hauser L."/>
            <person name="Chang Y.J."/>
            <person name="Jeffries C.D."/>
            <person name="Rohde M."/>
            <person name="Spring S."/>
            <person name="Sikorski J."/>
            <person name="Goker M."/>
            <person name="Woyke T."/>
            <person name="Bristow J."/>
            <person name="Eisen J.A."/>
            <person name="Markowitz V."/>
            <person name="Hugenholtz P."/>
            <person name="Kyrpides N.C."/>
            <person name="Klenk H.P."/>
        </authorList>
    </citation>
    <scope>NUCLEOTIDE SEQUENCE [LARGE SCALE GENOMIC DNA]</scope>
    <source>
        <strain evidence="9">ATCC BAA-1034 / DSM 16646 / JW/IW-1228P</strain>
    </source>
</reference>
<organism evidence="8 9">
    <name type="scientific">Thermosediminibacter oceani (strain ATCC BAA-1034 / DSM 16646 / JW/IW-1228P)</name>
    <dbReference type="NCBI Taxonomy" id="555079"/>
    <lineage>
        <taxon>Bacteria</taxon>
        <taxon>Bacillati</taxon>
        <taxon>Bacillota</taxon>
        <taxon>Clostridia</taxon>
        <taxon>Thermosediminibacterales</taxon>
        <taxon>Thermosediminibacteraceae</taxon>
        <taxon>Thermosediminibacter</taxon>
    </lineage>
</organism>
<dbReference type="Pfam" id="PF01891">
    <property type="entry name" value="CbiM"/>
    <property type="match status" value="1"/>
</dbReference>
<keyword evidence="4 7" id="KW-0812">Transmembrane</keyword>
<dbReference type="STRING" id="555079.Toce_0583"/>
<evidence type="ECO:0000256" key="1">
    <source>
        <dbReference type="ARBA" id="ARBA00004651"/>
    </source>
</evidence>
<evidence type="ECO:0000256" key="2">
    <source>
        <dbReference type="ARBA" id="ARBA00022448"/>
    </source>
</evidence>
<evidence type="ECO:0000256" key="3">
    <source>
        <dbReference type="ARBA" id="ARBA00022475"/>
    </source>
</evidence>
<comment type="subcellular location">
    <subcellularLocation>
        <location evidence="1">Cell membrane</location>
        <topology evidence="1">Multi-pass membrane protein</topology>
    </subcellularLocation>
</comment>
<evidence type="ECO:0000313" key="8">
    <source>
        <dbReference type="EMBL" id="ADL07356.1"/>
    </source>
</evidence>
<dbReference type="Proteomes" id="UP000000272">
    <property type="component" value="Chromosome"/>
</dbReference>
<keyword evidence="2" id="KW-0813">Transport</keyword>
<gene>
    <name evidence="8" type="ordered locus">Toce_0583</name>
</gene>
<accession>D9S1S9</accession>
<dbReference type="HOGENOM" id="CLU_052508_2_1_9"/>
<dbReference type="GO" id="GO:0005886">
    <property type="term" value="C:plasma membrane"/>
    <property type="evidence" value="ECO:0007669"/>
    <property type="project" value="UniProtKB-SubCell"/>
</dbReference>
<evidence type="ECO:0000256" key="4">
    <source>
        <dbReference type="ARBA" id="ARBA00022692"/>
    </source>
</evidence>
<keyword evidence="9" id="KW-1185">Reference proteome</keyword>
<evidence type="ECO:0000256" key="6">
    <source>
        <dbReference type="ARBA" id="ARBA00023136"/>
    </source>
</evidence>
<dbReference type="InterPro" id="IPR002751">
    <property type="entry name" value="CbiM/NikMN"/>
</dbReference>
<proteinExistence type="predicted"/>
<keyword evidence="3" id="KW-1003">Cell membrane</keyword>